<keyword evidence="4" id="KW-0808">Transferase</keyword>
<feature type="domain" description="Porphobilinogen deaminase C-terminal" evidence="7">
    <location>
        <begin position="207"/>
        <end position="278"/>
    </location>
</feature>
<dbReference type="InterPro" id="IPR000860">
    <property type="entry name" value="HemC"/>
</dbReference>
<evidence type="ECO:0000256" key="3">
    <source>
        <dbReference type="ARBA" id="ARBA00012655"/>
    </source>
</evidence>
<dbReference type="PRINTS" id="PR00151">
    <property type="entry name" value="PORPHBDMNASE"/>
</dbReference>
<dbReference type="PIRSF" id="PIRSF001438">
    <property type="entry name" value="4pyrrol_synth_OHMeBilane_synth"/>
    <property type="match status" value="1"/>
</dbReference>
<dbReference type="GO" id="GO:0006783">
    <property type="term" value="P:heme biosynthetic process"/>
    <property type="evidence" value="ECO:0007669"/>
    <property type="project" value="TreeGrafter"/>
</dbReference>
<gene>
    <name evidence="8" type="ORF">UFOPK3547_00018</name>
</gene>
<dbReference type="PANTHER" id="PTHR11557:SF0">
    <property type="entry name" value="PORPHOBILINOGEN DEAMINASE"/>
    <property type="match status" value="1"/>
</dbReference>
<sequence length="288" mass="29892">MKLGTRGSALALAQAATVAQAIPGAQLETIISSGDRGREAGDDKERWVRELDEALLDGRIELAVHSAKDLPARLTEGLVIAATATRADPFDVLCGAESIEALPPGARVGTNSLRRAAQLMAIRDDIEICELHGNIDTRLDALAEGRFDAIVLALAGLQRLQRTDEAGARLDQLVPAAGQGTLAITARSGDSSSIEAAAGLNDEATGQCLTAERALVESLDSDCHTPVGAYATLDDGTVTLEAFVGRPDGSVWLRDRLAGVGEFADPSALGHEVGRRMLAAGAAGVLGR</sequence>
<dbReference type="EMBL" id="CAESAN010000001">
    <property type="protein sequence ID" value="CAB4333719.1"/>
    <property type="molecule type" value="Genomic_DNA"/>
</dbReference>
<dbReference type="NCBIfam" id="TIGR00212">
    <property type="entry name" value="hemC"/>
    <property type="match status" value="1"/>
</dbReference>
<dbReference type="EC" id="2.5.1.61" evidence="3"/>
<comment type="similarity">
    <text evidence="2">Belongs to the HMBS family.</text>
</comment>
<dbReference type="SUPFAM" id="SSF54782">
    <property type="entry name" value="Porphobilinogen deaminase (hydroxymethylbilane synthase), C-terminal domain"/>
    <property type="match status" value="1"/>
</dbReference>
<dbReference type="InterPro" id="IPR036803">
    <property type="entry name" value="Porphobilinogen_deaminase_C_sf"/>
</dbReference>
<dbReference type="GO" id="GO:0004418">
    <property type="term" value="F:hydroxymethylbilane synthase activity"/>
    <property type="evidence" value="ECO:0007669"/>
    <property type="project" value="UniProtKB-EC"/>
</dbReference>
<dbReference type="Gene3D" id="3.40.190.10">
    <property type="entry name" value="Periplasmic binding protein-like II"/>
    <property type="match status" value="2"/>
</dbReference>
<dbReference type="Gene3D" id="3.30.160.40">
    <property type="entry name" value="Porphobilinogen deaminase, C-terminal domain"/>
    <property type="match status" value="1"/>
</dbReference>
<protein>
    <recommendedName>
        <fullName evidence="3">hydroxymethylbilane synthase</fullName>
        <ecNumber evidence="3">2.5.1.61</ecNumber>
    </recommendedName>
</protein>
<keyword evidence="5" id="KW-0627">Porphyrin biosynthesis</keyword>
<evidence type="ECO:0000256" key="4">
    <source>
        <dbReference type="ARBA" id="ARBA00022679"/>
    </source>
</evidence>
<evidence type="ECO:0000256" key="1">
    <source>
        <dbReference type="ARBA" id="ARBA00001916"/>
    </source>
</evidence>
<dbReference type="SUPFAM" id="SSF53850">
    <property type="entry name" value="Periplasmic binding protein-like II"/>
    <property type="match status" value="1"/>
</dbReference>
<dbReference type="GO" id="GO:0005737">
    <property type="term" value="C:cytoplasm"/>
    <property type="evidence" value="ECO:0007669"/>
    <property type="project" value="TreeGrafter"/>
</dbReference>
<dbReference type="AlphaFoldDB" id="A0A6J5Z062"/>
<dbReference type="InterPro" id="IPR022418">
    <property type="entry name" value="Porphobilinogen_deaminase_C"/>
</dbReference>
<dbReference type="InterPro" id="IPR022417">
    <property type="entry name" value="Porphobilin_deaminase_N"/>
</dbReference>
<comment type="cofactor">
    <cofactor evidence="1">
        <name>dipyrromethane</name>
        <dbReference type="ChEBI" id="CHEBI:60342"/>
    </cofactor>
</comment>
<dbReference type="InterPro" id="IPR022419">
    <property type="entry name" value="Porphobilin_deaminase_cofac_BS"/>
</dbReference>
<dbReference type="FunFam" id="3.40.190.10:FF:000005">
    <property type="entry name" value="Porphobilinogen deaminase"/>
    <property type="match status" value="1"/>
</dbReference>
<proteinExistence type="inferred from homology"/>
<dbReference type="PANTHER" id="PTHR11557">
    <property type="entry name" value="PORPHOBILINOGEN DEAMINASE"/>
    <property type="match status" value="1"/>
</dbReference>
<evidence type="ECO:0000256" key="2">
    <source>
        <dbReference type="ARBA" id="ARBA00005638"/>
    </source>
</evidence>
<evidence type="ECO:0000259" key="6">
    <source>
        <dbReference type="Pfam" id="PF01379"/>
    </source>
</evidence>
<dbReference type="PROSITE" id="PS00533">
    <property type="entry name" value="PORPHOBILINOGEN_DEAM"/>
    <property type="match status" value="1"/>
</dbReference>
<evidence type="ECO:0000259" key="7">
    <source>
        <dbReference type="Pfam" id="PF03900"/>
    </source>
</evidence>
<feature type="domain" description="Porphobilinogen deaminase N-terminal" evidence="6">
    <location>
        <begin position="2"/>
        <end position="192"/>
    </location>
</feature>
<dbReference type="Pfam" id="PF01379">
    <property type="entry name" value="Porphobil_deam"/>
    <property type="match status" value="1"/>
</dbReference>
<organism evidence="8">
    <name type="scientific">freshwater metagenome</name>
    <dbReference type="NCBI Taxonomy" id="449393"/>
    <lineage>
        <taxon>unclassified sequences</taxon>
        <taxon>metagenomes</taxon>
        <taxon>ecological metagenomes</taxon>
    </lineage>
</organism>
<accession>A0A6J5Z062</accession>
<name>A0A6J5Z062_9ZZZZ</name>
<dbReference type="Pfam" id="PF03900">
    <property type="entry name" value="Porphobil_deamC"/>
    <property type="match status" value="1"/>
</dbReference>
<evidence type="ECO:0000313" key="8">
    <source>
        <dbReference type="EMBL" id="CAB4333719.1"/>
    </source>
</evidence>
<reference evidence="8" key="1">
    <citation type="submission" date="2020-05" db="EMBL/GenBank/DDBJ databases">
        <authorList>
            <person name="Chiriac C."/>
            <person name="Salcher M."/>
            <person name="Ghai R."/>
            <person name="Kavagutti S V."/>
        </authorList>
    </citation>
    <scope>NUCLEOTIDE SEQUENCE</scope>
</reference>
<evidence type="ECO:0000256" key="5">
    <source>
        <dbReference type="ARBA" id="ARBA00023244"/>
    </source>
</evidence>